<comment type="similarity">
    <text evidence="2">Belongs to the ATPase epsilon chain family.</text>
</comment>
<feature type="domain" description="ATP synthase F1 complex delta/epsilon subunit N-terminal" evidence="11">
    <location>
        <begin position="31"/>
        <end position="112"/>
    </location>
</feature>
<feature type="coiled-coil region" evidence="10">
    <location>
        <begin position="120"/>
        <end position="147"/>
    </location>
</feature>
<keyword evidence="7" id="KW-0406">Ion transport</keyword>
<protein>
    <submittedName>
        <fullName evidence="12">ATP synthase F1, epsilon subunit</fullName>
    </submittedName>
</protein>
<sequence>MFSAIRLAGRRTVGQVRMYASDAPAAAGTVKLTFGSPSEGFYHDVVVDQVNVPSQEGDMGILGNHVPTLAVLRPGVVSVYEQGQATPKQFFVSSGTITINEGSGVQVIAEEAVKLDALDLSKAQQGLAEAQKEVLSAKSDVEKAEADIAYDTYRSMVAALQ</sequence>
<dbReference type="NCBIfam" id="TIGR01216">
    <property type="entry name" value="ATP_synt_epsi"/>
    <property type="match status" value="1"/>
</dbReference>
<evidence type="ECO:0000256" key="7">
    <source>
        <dbReference type="ARBA" id="ARBA00023065"/>
    </source>
</evidence>
<dbReference type="AlphaFoldDB" id="A0A0L0G1K2"/>
<evidence type="ECO:0000313" key="13">
    <source>
        <dbReference type="Proteomes" id="UP000054560"/>
    </source>
</evidence>
<dbReference type="STRING" id="667725.A0A0L0G1K2"/>
<dbReference type="PANTHER" id="PTHR13822">
    <property type="entry name" value="ATP SYNTHASE DELTA/EPSILON CHAIN"/>
    <property type="match status" value="1"/>
</dbReference>
<accession>A0A0L0G1K2</accession>
<dbReference type="InterPro" id="IPR020546">
    <property type="entry name" value="ATP_synth_F1_dsu/esu_N"/>
</dbReference>
<dbReference type="Gene3D" id="2.60.15.10">
    <property type="entry name" value="F0F1 ATP synthase delta/epsilon subunit, N-terminal"/>
    <property type="match status" value="1"/>
</dbReference>
<dbReference type="HAMAP" id="MF_00530">
    <property type="entry name" value="ATP_synth_epsil_bac"/>
    <property type="match status" value="1"/>
</dbReference>
<comment type="subcellular location">
    <subcellularLocation>
        <location evidence="1">Mitochondrion inner membrane</location>
    </subcellularLocation>
</comment>
<dbReference type="GO" id="GO:0046933">
    <property type="term" value="F:proton-transporting ATP synthase activity, rotational mechanism"/>
    <property type="evidence" value="ECO:0007669"/>
    <property type="project" value="InterPro"/>
</dbReference>
<keyword evidence="5" id="KW-0999">Mitochondrion inner membrane</keyword>
<evidence type="ECO:0000256" key="10">
    <source>
        <dbReference type="SAM" id="Coils"/>
    </source>
</evidence>
<evidence type="ECO:0000256" key="2">
    <source>
        <dbReference type="ARBA" id="ARBA00005712"/>
    </source>
</evidence>
<keyword evidence="4" id="KW-0375">Hydrogen ion transport</keyword>
<dbReference type="eggNOG" id="KOG1758">
    <property type="taxonomic scope" value="Eukaryota"/>
</dbReference>
<evidence type="ECO:0000259" key="11">
    <source>
        <dbReference type="Pfam" id="PF02823"/>
    </source>
</evidence>
<dbReference type="EMBL" id="KQ241899">
    <property type="protein sequence ID" value="KNC82714.1"/>
    <property type="molecule type" value="Genomic_DNA"/>
</dbReference>
<evidence type="ECO:0000256" key="1">
    <source>
        <dbReference type="ARBA" id="ARBA00004273"/>
    </source>
</evidence>
<dbReference type="OrthoDB" id="270171at2759"/>
<keyword evidence="13" id="KW-1185">Reference proteome</keyword>
<dbReference type="GO" id="GO:0045259">
    <property type="term" value="C:proton-transporting ATP synthase complex"/>
    <property type="evidence" value="ECO:0007669"/>
    <property type="project" value="InterPro"/>
</dbReference>
<gene>
    <name evidence="12" type="ORF">SARC_05001</name>
</gene>
<dbReference type="RefSeq" id="XP_014156616.1">
    <property type="nucleotide sequence ID" value="XM_014301141.1"/>
</dbReference>
<evidence type="ECO:0000256" key="9">
    <source>
        <dbReference type="ARBA" id="ARBA00023136"/>
    </source>
</evidence>
<keyword evidence="6" id="KW-0809">Transit peptide</keyword>
<evidence type="ECO:0000256" key="3">
    <source>
        <dbReference type="ARBA" id="ARBA00022448"/>
    </source>
</evidence>
<evidence type="ECO:0000256" key="5">
    <source>
        <dbReference type="ARBA" id="ARBA00022792"/>
    </source>
</evidence>
<dbReference type="InterPro" id="IPR036771">
    <property type="entry name" value="ATPsynth_dsu/esu_N"/>
</dbReference>
<reference evidence="12 13" key="1">
    <citation type="submission" date="2011-02" db="EMBL/GenBank/DDBJ databases">
        <title>The Genome Sequence of Sphaeroforma arctica JP610.</title>
        <authorList>
            <consortium name="The Broad Institute Genome Sequencing Platform"/>
            <person name="Russ C."/>
            <person name="Cuomo C."/>
            <person name="Young S.K."/>
            <person name="Zeng Q."/>
            <person name="Gargeya S."/>
            <person name="Alvarado L."/>
            <person name="Berlin A."/>
            <person name="Chapman S.B."/>
            <person name="Chen Z."/>
            <person name="Freedman E."/>
            <person name="Gellesch M."/>
            <person name="Goldberg J."/>
            <person name="Griggs A."/>
            <person name="Gujja S."/>
            <person name="Heilman E."/>
            <person name="Heiman D."/>
            <person name="Howarth C."/>
            <person name="Mehta T."/>
            <person name="Neiman D."/>
            <person name="Pearson M."/>
            <person name="Roberts A."/>
            <person name="Saif S."/>
            <person name="Shea T."/>
            <person name="Shenoy N."/>
            <person name="Sisk P."/>
            <person name="Stolte C."/>
            <person name="Sykes S."/>
            <person name="White J."/>
            <person name="Yandava C."/>
            <person name="Burger G."/>
            <person name="Gray M.W."/>
            <person name="Holland P.W.H."/>
            <person name="King N."/>
            <person name="Lang F.B.F."/>
            <person name="Roger A.J."/>
            <person name="Ruiz-Trillo I."/>
            <person name="Haas B."/>
            <person name="Nusbaum C."/>
            <person name="Birren B."/>
        </authorList>
    </citation>
    <scope>NUCLEOTIDE SEQUENCE [LARGE SCALE GENOMIC DNA]</scope>
    <source>
        <strain evidence="12 13">JP610</strain>
    </source>
</reference>
<dbReference type="CDD" id="cd12152">
    <property type="entry name" value="F1-ATPase_delta"/>
    <property type="match status" value="1"/>
</dbReference>
<evidence type="ECO:0000256" key="6">
    <source>
        <dbReference type="ARBA" id="ARBA00022946"/>
    </source>
</evidence>
<dbReference type="InterPro" id="IPR001469">
    <property type="entry name" value="ATP_synth_F1_dsu/esu"/>
</dbReference>
<keyword evidence="9" id="KW-0472">Membrane</keyword>
<dbReference type="PANTHER" id="PTHR13822:SF7">
    <property type="entry name" value="ATP SYNTHASE SUBUNIT DELTA, MITOCHONDRIAL"/>
    <property type="match status" value="1"/>
</dbReference>
<proteinExistence type="inferred from homology"/>
<keyword evidence="8" id="KW-0496">Mitochondrion</keyword>
<dbReference type="Proteomes" id="UP000054560">
    <property type="component" value="Unassembled WGS sequence"/>
</dbReference>
<dbReference type="SUPFAM" id="SSF51344">
    <property type="entry name" value="Epsilon subunit of F1F0-ATP synthase N-terminal domain"/>
    <property type="match status" value="1"/>
</dbReference>
<evidence type="ECO:0000256" key="4">
    <source>
        <dbReference type="ARBA" id="ARBA00022781"/>
    </source>
</evidence>
<evidence type="ECO:0000313" key="12">
    <source>
        <dbReference type="EMBL" id="KNC82714.1"/>
    </source>
</evidence>
<organism evidence="12 13">
    <name type="scientific">Sphaeroforma arctica JP610</name>
    <dbReference type="NCBI Taxonomy" id="667725"/>
    <lineage>
        <taxon>Eukaryota</taxon>
        <taxon>Ichthyosporea</taxon>
        <taxon>Ichthyophonida</taxon>
        <taxon>Sphaeroforma</taxon>
    </lineage>
</organism>
<dbReference type="GO" id="GO:0005743">
    <property type="term" value="C:mitochondrial inner membrane"/>
    <property type="evidence" value="ECO:0007669"/>
    <property type="project" value="UniProtKB-SubCell"/>
</dbReference>
<dbReference type="Pfam" id="PF02823">
    <property type="entry name" value="ATP-synt_DE_N"/>
    <property type="match status" value="1"/>
</dbReference>
<dbReference type="GeneID" id="25905505"/>
<dbReference type="Gene3D" id="1.20.5.440">
    <property type="entry name" value="ATP synthase delta/epsilon subunit, C-terminal domain"/>
    <property type="match status" value="1"/>
</dbReference>
<evidence type="ECO:0000256" key="8">
    <source>
        <dbReference type="ARBA" id="ARBA00023128"/>
    </source>
</evidence>
<keyword evidence="10" id="KW-0175">Coiled coil</keyword>
<keyword evidence="3" id="KW-0813">Transport</keyword>
<name>A0A0L0G1K2_9EUKA</name>